<dbReference type="AlphaFoldDB" id="A0A542CRX9"/>
<evidence type="ECO:0000313" key="2">
    <source>
        <dbReference type="EMBL" id="TVZ61602.1"/>
    </source>
</evidence>
<protein>
    <recommendedName>
        <fullName evidence="3">Surface exclusion protein</fullName>
    </recommendedName>
</protein>
<reference evidence="2" key="1">
    <citation type="submission" date="2019-06" db="EMBL/GenBank/DDBJ databases">
        <authorList>
            <person name="Deangelis K."/>
            <person name="Huntemann M."/>
            <person name="Clum A."/>
            <person name="Pillay M."/>
            <person name="Palaniappan K."/>
            <person name="Varghese N."/>
            <person name="Mikhailova N."/>
            <person name="Stamatis D."/>
            <person name="Reddy T."/>
            <person name="Daum C."/>
            <person name="Shapiro N."/>
            <person name="Ivanova N."/>
            <person name="Kyrpides N."/>
            <person name="Woyke T."/>
        </authorList>
    </citation>
    <scope>NUCLEOTIDE SEQUENCE [LARGE SCALE GENOMIC DNA]</scope>
    <source>
        <strain evidence="2">128R</strain>
    </source>
</reference>
<dbReference type="OrthoDB" id="6986858at2"/>
<keyword evidence="1" id="KW-0472">Membrane</keyword>
<sequence>MTVKHIDTYSKKWSVALVGTLSAMYLVFCLPIHIALAGFIYKYVEYYGFQQSDITLWVIIWASLALIGVLIFSIISRQKRNINVFTSYFRDTHFNEALPSNIAKSWTGLNYLALDVINGTILYINHPDTTIFNFFLPKDVRVMGFGMNDWKSVEVEGKQLTIYTGIPELPSISISTGKASKLYETICAIRNQSWTYDNNVPSYVEHQAQRIAEKNGINLVLPPK</sequence>
<organism evidence="2">
    <name type="scientific">Serratia fonticola</name>
    <dbReference type="NCBI Taxonomy" id="47917"/>
    <lineage>
        <taxon>Bacteria</taxon>
        <taxon>Pseudomonadati</taxon>
        <taxon>Pseudomonadota</taxon>
        <taxon>Gammaproteobacteria</taxon>
        <taxon>Enterobacterales</taxon>
        <taxon>Yersiniaceae</taxon>
        <taxon>Serratia</taxon>
    </lineage>
</organism>
<reference evidence="2" key="2">
    <citation type="submission" date="2019-08" db="EMBL/GenBank/DDBJ databases">
        <title>Investigation of anaerobic lignin degradation for improved lignocellulosic biofuels.</title>
        <authorList>
            <person name="Deangelis K.PhD."/>
        </authorList>
    </citation>
    <scope>NUCLEOTIDE SEQUENCE [LARGE SCALE GENOMIC DNA]</scope>
    <source>
        <strain evidence="2">128R</strain>
    </source>
</reference>
<accession>A0A542CRX9</accession>
<feature type="transmembrane region" description="Helical" evidence="1">
    <location>
        <begin position="54"/>
        <end position="75"/>
    </location>
</feature>
<gene>
    <name evidence="2" type="ORF">FHU10_5299</name>
</gene>
<keyword evidence="1" id="KW-0812">Transmembrane</keyword>
<comment type="caution">
    <text evidence="2">The sequence shown here is derived from an EMBL/GenBank/DDBJ whole genome shotgun (WGS) entry which is preliminary data.</text>
</comment>
<evidence type="ECO:0008006" key="3">
    <source>
        <dbReference type="Google" id="ProtNLM"/>
    </source>
</evidence>
<name>A0A542CRX9_SERFO</name>
<dbReference type="EMBL" id="VISQ01000002">
    <property type="protein sequence ID" value="TVZ61602.1"/>
    <property type="molecule type" value="Genomic_DNA"/>
</dbReference>
<keyword evidence="1" id="KW-1133">Transmembrane helix</keyword>
<evidence type="ECO:0000256" key="1">
    <source>
        <dbReference type="SAM" id="Phobius"/>
    </source>
</evidence>
<feature type="transmembrane region" description="Helical" evidence="1">
    <location>
        <begin position="12"/>
        <end position="34"/>
    </location>
</feature>
<proteinExistence type="predicted"/>